<gene>
    <name evidence="3" type="ORF">PU1002_03061</name>
</gene>
<evidence type="ECO:0000313" key="4">
    <source>
        <dbReference type="Proteomes" id="UP000005306"/>
    </source>
</evidence>
<evidence type="ECO:0000256" key="1">
    <source>
        <dbReference type="PROSITE-ProRule" id="PRU00339"/>
    </source>
</evidence>
<feature type="signal peptide" evidence="2">
    <location>
        <begin position="1"/>
        <end position="20"/>
    </location>
</feature>
<keyword evidence="2" id="KW-0732">Signal</keyword>
<comment type="caution">
    <text evidence="3">The sequence shown here is derived from an EMBL/GenBank/DDBJ whole genome shotgun (WGS) entry which is preliminary data.</text>
</comment>
<dbReference type="InterPro" id="IPR019734">
    <property type="entry name" value="TPR_rpt"/>
</dbReference>
<evidence type="ECO:0000313" key="3">
    <source>
        <dbReference type="EMBL" id="EAS84663.1"/>
    </source>
</evidence>
<evidence type="ECO:0000256" key="2">
    <source>
        <dbReference type="SAM" id="SignalP"/>
    </source>
</evidence>
<dbReference type="EMBL" id="AAPV01000001">
    <property type="protein sequence ID" value="EAS84663.1"/>
    <property type="molecule type" value="Genomic_DNA"/>
</dbReference>
<dbReference type="AlphaFoldDB" id="Q1V265"/>
<dbReference type="HOGENOM" id="CLU_129295_0_0_5"/>
<dbReference type="InterPro" id="IPR011990">
    <property type="entry name" value="TPR-like_helical_dom_sf"/>
</dbReference>
<protein>
    <submittedName>
        <fullName evidence="3">Uncharacterized protein</fullName>
    </submittedName>
</protein>
<feature type="chain" id="PRO_5004196888" evidence="2">
    <location>
        <begin position="21"/>
        <end position="163"/>
    </location>
</feature>
<dbReference type="Proteomes" id="UP000005306">
    <property type="component" value="Unassembled WGS sequence"/>
</dbReference>
<dbReference type="SUPFAM" id="SSF48452">
    <property type="entry name" value="TPR-like"/>
    <property type="match status" value="1"/>
</dbReference>
<accession>Q1V265</accession>
<organism evidence="3 4">
    <name type="scientific">Pelagibacter ubique (strain HTCC1002)</name>
    <dbReference type="NCBI Taxonomy" id="314261"/>
    <lineage>
        <taxon>Bacteria</taxon>
        <taxon>Pseudomonadati</taxon>
        <taxon>Pseudomonadota</taxon>
        <taxon>Alphaproteobacteria</taxon>
        <taxon>Candidatus Pelagibacterales</taxon>
        <taxon>Candidatus Pelagibacteraceae</taxon>
        <taxon>Candidatus Pelagibacter</taxon>
    </lineage>
</organism>
<dbReference type="SMART" id="SM00028">
    <property type="entry name" value="TPR"/>
    <property type="match status" value="2"/>
</dbReference>
<sequence>MKKLIYTLLIIIALTNNLFAAGSSSDSDSTPKASDYTKAKNLINSAKKYEKKGKIDKAQKRYAKAQKLLLKSNDEKPLQADTLNYLGFTTRKLGDFEGGEKFYLQGLEIEPNHNGINEYLGELYVVTNRIDMAKERLEVLKTCNCEEYEELKEIIDGSKKSKY</sequence>
<dbReference type="PROSITE" id="PS50005">
    <property type="entry name" value="TPR"/>
    <property type="match status" value="1"/>
</dbReference>
<reference evidence="3 4" key="1">
    <citation type="submission" date="2006-04" db="EMBL/GenBank/DDBJ databases">
        <authorList>
            <person name="Giovannoni S.J."/>
            <person name="Cho J.-C."/>
            <person name="Ferriera S."/>
            <person name="Johnson J."/>
            <person name="Kravitz S."/>
            <person name="Halpern A."/>
            <person name="Remington K."/>
            <person name="Beeson K."/>
            <person name="Tran B."/>
            <person name="Rogers Y.-H."/>
            <person name="Friedman R."/>
            <person name="Venter J.C."/>
        </authorList>
    </citation>
    <scope>NUCLEOTIDE SEQUENCE [LARGE SCALE GENOMIC DNA]</scope>
    <source>
        <strain evidence="3 4">HTCC1002</strain>
    </source>
</reference>
<feature type="repeat" description="TPR" evidence="1">
    <location>
        <begin position="80"/>
        <end position="113"/>
    </location>
</feature>
<dbReference type="RefSeq" id="WP_006997250.1">
    <property type="nucleotide sequence ID" value="NZ_CH724130.1"/>
</dbReference>
<dbReference type="Gene3D" id="1.25.40.10">
    <property type="entry name" value="Tetratricopeptide repeat domain"/>
    <property type="match status" value="1"/>
</dbReference>
<keyword evidence="1" id="KW-0802">TPR repeat</keyword>
<name>Q1V265_PELU1</name>
<proteinExistence type="predicted"/>